<organism evidence="1 2">
    <name type="scientific">Nemorincola caseinilytica</name>
    <dbReference type="NCBI Taxonomy" id="2054315"/>
    <lineage>
        <taxon>Bacteria</taxon>
        <taxon>Pseudomonadati</taxon>
        <taxon>Bacteroidota</taxon>
        <taxon>Chitinophagia</taxon>
        <taxon>Chitinophagales</taxon>
        <taxon>Chitinophagaceae</taxon>
        <taxon>Nemorincola</taxon>
    </lineage>
</organism>
<proteinExistence type="predicted"/>
<dbReference type="InterPro" id="IPR011990">
    <property type="entry name" value="TPR-like_helical_dom_sf"/>
</dbReference>
<accession>A0ABP8ND71</accession>
<dbReference type="RefSeq" id="WP_345080436.1">
    <property type="nucleotide sequence ID" value="NZ_BAABFA010000009.1"/>
</dbReference>
<evidence type="ECO:0000313" key="2">
    <source>
        <dbReference type="Proteomes" id="UP001500067"/>
    </source>
</evidence>
<dbReference type="PROSITE" id="PS51257">
    <property type="entry name" value="PROKAR_LIPOPROTEIN"/>
    <property type="match status" value="1"/>
</dbReference>
<dbReference type="Gene3D" id="1.25.40.390">
    <property type="match status" value="1"/>
</dbReference>
<dbReference type="Pfam" id="PF12771">
    <property type="entry name" value="SusD-like_2"/>
    <property type="match status" value="1"/>
</dbReference>
<keyword evidence="1" id="KW-0449">Lipoprotein</keyword>
<keyword evidence="2" id="KW-1185">Reference proteome</keyword>
<protein>
    <submittedName>
        <fullName evidence="1">SusD/RagB family nutrient-binding outer membrane lipoprotein</fullName>
    </submittedName>
</protein>
<sequence length="504" mass="54734">MSINKKIVVTAMAGLTLGVSSCRKYLDVNNNPNVASNATVNTLLPAAQLYIGSAMGTDMQINGAIWAQHWTQSPAGKEYVALEQHTPNAEAYNMSWQNLYAGAENFHQLYKLADAQYKGQYKAIAMLMQAYAFQALADGWGDIPYSDALKGQYPDGHIVNPKYDSQRVVYRGIVATIDSATKLINTADASAPGADDLVYGGNMSKWNKFANTLKLRALLRVANIDPVYAKNKIDSLFMKNPQFIGNGDDARIVYGAAKGNNHPLFAELSAPALGGKQQLAGSKTAIDTMNANNDLRGMVVYRQVSGMGLVGVTQSAYDIALPDGSYSIPSSYVGADISSASSATASVMLLSSWESYFLQAEAFARGYAVGNDQQMFHAGINASFLYYSNALTNETGIGGAAAYTAYVGSLPAAYWTLYPTTGTTEDRLRYIITQKWLAMSGTQGFEAWTEWRRTGYPDFLVSPRNSHLGGKMPLRFLYPASEKANNSNYPGEISVTTPLWWDAL</sequence>
<gene>
    <name evidence="1" type="ORF">GCM10023093_13250</name>
</gene>
<dbReference type="SUPFAM" id="SSF48452">
    <property type="entry name" value="TPR-like"/>
    <property type="match status" value="1"/>
</dbReference>
<comment type="caution">
    <text evidence="1">The sequence shown here is derived from an EMBL/GenBank/DDBJ whole genome shotgun (WGS) entry which is preliminary data.</text>
</comment>
<reference evidence="2" key="1">
    <citation type="journal article" date="2019" name="Int. J. Syst. Evol. Microbiol.">
        <title>The Global Catalogue of Microorganisms (GCM) 10K type strain sequencing project: providing services to taxonomists for standard genome sequencing and annotation.</title>
        <authorList>
            <consortium name="The Broad Institute Genomics Platform"/>
            <consortium name="The Broad Institute Genome Sequencing Center for Infectious Disease"/>
            <person name="Wu L."/>
            <person name="Ma J."/>
        </authorList>
    </citation>
    <scope>NUCLEOTIDE SEQUENCE [LARGE SCALE GENOMIC DNA]</scope>
    <source>
        <strain evidence="2">JCM 32105</strain>
    </source>
</reference>
<dbReference type="InterPro" id="IPR041662">
    <property type="entry name" value="SusD-like_2"/>
</dbReference>
<evidence type="ECO:0000313" key="1">
    <source>
        <dbReference type="EMBL" id="GAA4463902.1"/>
    </source>
</evidence>
<name>A0ABP8ND71_9BACT</name>
<dbReference type="Proteomes" id="UP001500067">
    <property type="component" value="Unassembled WGS sequence"/>
</dbReference>
<dbReference type="EMBL" id="BAABFA010000009">
    <property type="protein sequence ID" value="GAA4463902.1"/>
    <property type="molecule type" value="Genomic_DNA"/>
</dbReference>